<keyword evidence="5 10" id="KW-0560">Oxidoreductase</keyword>
<organism evidence="14 15">
    <name type="scientific">Candidatus Methanoperedens nitratireducens</name>
    <dbReference type="NCBI Taxonomy" id="1392998"/>
    <lineage>
        <taxon>Archaea</taxon>
        <taxon>Methanobacteriati</taxon>
        <taxon>Methanobacteriota</taxon>
        <taxon>Stenosarchaea group</taxon>
        <taxon>Methanomicrobia</taxon>
        <taxon>Methanosarcinales</taxon>
        <taxon>ANME-2 cluster</taxon>
        <taxon>Candidatus Methanoperedentaceae</taxon>
        <taxon>Candidatus Methanoperedens</taxon>
    </lineage>
</organism>
<keyword evidence="6 10" id="KW-0520">NAD</keyword>
<dbReference type="AlphaFoldDB" id="A0A062V534"/>
<evidence type="ECO:0000259" key="13">
    <source>
        <dbReference type="SMART" id="SM00846"/>
    </source>
</evidence>
<proteinExistence type="inferred from homology"/>
<dbReference type="GO" id="GO:0004365">
    <property type="term" value="F:glyceraldehyde-3-phosphate dehydrogenase (NAD+) (phosphorylating) activity"/>
    <property type="evidence" value="ECO:0007669"/>
    <property type="project" value="UniProtKB-UniRule"/>
</dbReference>
<dbReference type="PATRIC" id="fig|1392998.3.peg.1009"/>
<evidence type="ECO:0000256" key="12">
    <source>
        <dbReference type="RuleBase" id="RU003388"/>
    </source>
</evidence>
<feature type="binding site" evidence="10">
    <location>
        <begin position="12"/>
        <end position="13"/>
    </location>
    <ligand>
        <name>NAD(+)</name>
        <dbReference type="ChEBI" id="CHEBI:57540"/>
    </ligand>
</feature>
<evidence type="ECO:0000256" key="8">
    <source>
        <dbReference type="ARBA" id="ARBA00048067"/>
    </source>
</evidence>
<evidence type="ECO:0000256" key="11">
    <source>
        <dbReference type="PIRSR" id="PIRSR000149-1"/>
    </source>
</evidence>
<comment type="caution">
    <text evidence="14">The sequence shown here is derived from an EMBL/GenBank/DDBJ whole genome shotgun (WGS) entry which is preliminary data.</text>
</comment>
<evidence type="ECO:0000256" key="4">
    <source>
        <dbReference type="ARBA" id="ARBA00022857"/>
    </source>
</evidence>
<comment type="pathway">
    <text evidence="1 10 12">Carbohydrate degradation; glycolysis; pyruvate from D-glyceraldehyde 3-phosphate: step 1/5.</text>
</comment>
<feature type="binding site" evidence="10">
    <location>
        <position position="302"/>
    </location>
    <ligand>
        <name>NAD(+)</name>
        <dbReference type="ChEBI" id="CHEBI:57540"/>
    </ligand>
</feature>
<feature type="active site" description="Nucleophile" evidence="10 11">
    <location>
        <position position="141"/>
    </location>
</feature>
<evidence type="ECO:0000256" key="10">
    <source>
        <dbReference type="HAMAP-Rule" id="MF_00559"/>
    </source>
</evidence>
<dbReference type="InterPro" id="IPR006436">
    <property type="entry name" value="Glyceraldehyde-3-P_DH_2_arc"/>
</dbReference>
<evidence type="ECO:0000256" key="5">
    <source>
        <dbReference type="ARBA" id="ARBA00023002"/>
    </source>
</evidence>
<accession>A0A062V534</accession>
<dbReference type="GO" id="GO:0009089">
    <property type="term" value="P:lysine biosynthetic process via diaminopimelate"/>
    <property type="evidence" value="ECO:0007669"/>
    <property type="project" value="InterPro"/>
</dbReference>
<comment type="catalytic activity">
    <reaction evidence="9 10 12">
        <text>D-glyceraldehyde 3-phosphate + phosphate + NAD(+) = (2R)-3-phospho-glyceroyl phosphate + NADH + H(+)</text>
        <dbReference type="Rhea" id="RHEA:10300"/>
        <dbReference type="ChEBI" id="CHEBI:15378"/>
        <dbReference type="ChEBI" id="CHEBI:43474"/>
        <dbReference type="ChEBI" id="CHEBI:57540"/>
        <dbReference type="ChEBI" id="CHEBI:57604"/>
        <dbReference type="ChEBI" id="CHEBI:57945"/>
        <dbReference type="ChEBI" id="CHEBI:59776"/>
        <dbReference type="EC" id="1.2.1.59"/>
    </reaction>
</comment>
<evidence type="ECO:0000256" key="9">
    <source>
        <dbReference type="ARBA" id="ARBA00048853"/>
    </source>
</evidence>
<dbReference type="InterPro" id="IPR020831">
    <property type="entry name" value="GlycerAld/Erythrose_P_DH"/>
</dbReference>
<dbReference type="EMBL" id="JMIY01000002">
    <property type="protein sequence ID" value="KCZ72417.1"/>
    <property type="molecule type" value="Genomic_DNA"/>
</dbReference>
<evidence type="ECO:0000256" key="1">
    <source>
        <dbReference type="ARBA" id="ARBA00004869"/>
    </source>
</evidence>
<dbReference type="InterPro" id="IPR036291">
    <property type="entry name" value="NAD(P)-bd_dom_sf"/>
</dbReference>
<dbReference type="InterPro" id="IPR000846">
    <property type="entry name" value="DapB_N"/>
</dbReference>
<dbReference type="GO" id="GO:0050661">
    <property type="term" value="F:NADP binding"/>
    <property type="evidence" value="ECO:0007669"/>
    <property type="project" value="UniProtKB-UniRule"/>
</dbReference>
<dbReference type="GO" id="GO:0047100">
    <property type="term" value="F:glyceraldehyde-3-phosphate dehydrogenase (NADP+) (phosphorylating) activity"/>
    <property type="evidence" value="ECO:0007669"/>
    <property type="project" value="RHEA"/>
</dbReference>
<feature type="binding site" evidence="10">
    <location>
        <position position="169"/>
    </location>
    <ligand>
        <name>NAD(+)</name>
        <dbReference type="ChEBI" id="CHEBI:57540"/>
    </ligand>
</feature>
<dbReference type="NCBIfam" id="TIGR01546">
    <property type="entry name" value="GAPDH-II_archae"/>
    <property type="match status" value="1"/>
</dbReference>
<dbReference type="Pfam" id="PF02800">
    <property type="entry name" value="Gp_dh_C"/>
    <property type="match status" value="1"/>
</dbReference>
<comment type="subunit">
    <text evidence="3 10 12">Homotetramer.</text>
</comment>
<feature type="domain" description="Glyceraldehyde 3-phosphate dehydrogenase NAD(P) binding" evidence="13">
    <location>
        <begin position="3"/>
        <end position="141"/>
    </location>
</feature>
<keyword evidence="4 10" id="KW-0521">NADP</keyword>
<feature type="binding site" evidence="10">
    <location>
        <position position="111"/>
    </location>
    <ligand>
        <name>NAD(+)</name>
        <dbReference type="ChEBI" id="CHEBI:57540"/>
    </ligand>
</feature>
<evidence type="ECO:0000256" key="6">
    <source>
        <dbReference type="ARBA" id="ARBA00023027"/>
    </source>
</evidence>
<dbReference type="Gene3D" id="3.30.360.10">
    <property type="entry name" value="Dihydrodipicolinate Reductase, domain 2"/>
    <property type="match status" value="1"/>
</dbReference>
<evidence type="ECO:0000256" key="7">
    <source>
        <dbReference type="ARBA" id="ARBA00023152"/>
    </source>
</evidence>
<dbReference type="Gene3D" id="3.40.50.720">
    <property type="entry name" value="NAD(P)-binding Rossmann-like Domain"/>
    <property type="match status" value="1"/>
</dbReference>
<evidence type="ECO:0000256" key="2">
    <source>
        <dbReference type="ARBA" id="ARBA00007406"/>
    </source>
</evidence>
<dbReference type="Pfam" id="PF01113">
    <property type="entry name" value="DapB_N"/>
    <property type="match status" value="1"/>
</dbReference>
<comment type="subcellular location">
    <subcellularLocation>
        <location evidence="10 12">Cytoplasm</location>
    </subcellularLocation>
</comment>
<dbReference type="UniPathway" id="UPA00109">
    <property type="reaction ID" value="UER00184"/>
</dbReference>
<dbReference type="InterPro" id="IPR020830">
    <property type="entry name" value="GlycerAld_3-P_DH_AS"/>
</dbReference>
<evidence type="ECO:0000313" key="15">
    <source>
        <dbReference type="Proteomes" id="UP000027153"/>
    </source>
</evidence>
<feature type="binding site" evidence="10">
    <location>
        <begin position="140"/>
        <end position="142"/>
    </location>
    <ligand>
        <name>D-glyceraldehyde 3-phosphate</name>
        <dbReference type="ChEBI" id="CHEBI:59776"/>
    </ligand>
</feature>
<protein>
    <recommendedName>
        <fullName evidence="10 12">Glyceraldehyde-3-phosphate dehydrogenase</fullName>
        <shortName evidence="10">GAPDH</shortName>
        <ecNumber evidence="10 12">1.2.1.59</ecNumber>
    </recommendedName>
    <alternativeName>
        <fullName evidence="10">NAD(P)-dependent glyceraldehyde-3-phosphate dehydrogenase</fullName>
    </alternativeName>
</protein>
<name>A0A062V534_9EURY</name>
<dbReference type="GO" id="GO:0008839">
    <property type="term" value="F:4-hydroxy-tetrahydrodipicolinate reductase"/>
    <property type="evidence" value="ECO:0007669"/>
    <property type="project" value="InterPro"/>
</dbReference>
<dbReference type="NCBIfam" id="NF003251">
    <property type="entry name" value="PRK04207.1"/>
    <property type="match status" value="1"/>
</dbReference>
<dbReference type="EC" id="1.2.1.59" evidence="10 12"/>
<dbReference type="SMART" id="SM00846">
    <property type="entry name" value="Gp_dh_N"/>
    <property type="match status" value="1"/>
</dbReference>
<sequence>MKAKVAINGYGTIGKRVADAVAAQDDMEITGVVKTRPSFEARIAQEKGYDLYTTARENIEQFKKSDIKVSGTLDDLLDKADIVIDATPGDIGAEYKELYNKHGIKAIWQGGEEHELAGFSFNSEANYKEAIGRDFARVVSCNTTGLVRVLYALDTAYGIRKARVTLMRRAADPNDIKTGPINALVPDPIKLPSHHGPDVNSILPHVDVTTMAVKTSTTLMHLHALNIELKDTPGEDAIINLFKERPRIRLVSSSDRIKSTAEAMEFAKDMGRPRGDVWENVVWKDSISISKGELYFFQAIHQEADVVPENVDAIRAMLELERDGARSIAKTNKILGI</sequence>
<dbReference type="InterPro" id="IPR020828">
    <property type="entry name" value="GlycerAld_3-P_DH_NAD(P)-bd"/>
</dbReference>
<evidence type="ECO:0000256" key="3">
    <source>
        <dbReference type="ARBA" id="ARBA00011881"/>
    </source>
</evidence>
<dbReference type="HAMAP" id="MF_00559">
    <property type="entry name" value="G3P_dehdrog_arch"/>
    <property type="match status" value="1"/>
</dbReference>
<comment type="catalytic activity">
    <reaction evidence="8 10 12">
        <text>D-glyceraldehyde 3-phosphate + phosphate + NADP(+) = (2R)-3-phospho-glyceroyl phosphate + NADPH + H(+)</text>
        <dbReference type="Rhea" id="RHEA:10296"/>
        <dbReference type="ChEBI" id="CHEBI:15378"/>
        <dbReference type="ChEBI" id="CHEBI:43474"/>
        <dbReference type="ChEBI" id="CHEBI:57604"/>
        <dbReference type="ChEBI" id="CHEBI:57783"/>
        <dbReference type="ChEBI" id="CHEBI:58349"/>
        <dbReference type="ChEBI" id="CHEBI:59776"/>
        <dbReference type="EC" id="1.2.1.59"/>
    </reaction>
</comment>
<reference evidence="14 15" key="1">
    <citation type="journal article" date="2013" name="Nature">
        <title>Anaerobic oxidation of methane coupled to nitrate reduction in a novel archaeal lineage.</title>
        <authorList>
            <person name="Haroon M.F."/>
            <person name="Hu S."/>
            <person name="Shi Y."/>
            <person name="Imelfort M."/>
            <person name="Keller J."/>
            <person name="Hugenholtz P."/>
            <person name="Yuan Z."/>
            <person name="Tyson G.W."/>
        </authorList>
    </citation>
    <scope>NUCLEOTIDE SEQUENCE [LARGE SCALE GENOMIC DNA]</scope>
    <source>
        <strain evidence="14 15">ANME-2d</strain>
    </source>
</reference>
<dbReference type="GO" id="GO:0051287">
    <property type="term" value="F:NAD binding"/>
    <property type="evidence" value="ECO:0007669"/>
    <property type="project" value="UniProtKB-UniRule"/>
</dbReference>
<dbReference type="PIRSF" id="PIRSF000149">
    <property type="entry name" value="GAP_DH"/>
    <property type="match status" value="1"/>
</dbReference>
<dbReference type="GO" id="GO:0006096">
    <property type="term" value="P:glycolytic process"/>
    <property type="evidence" value="ECO:0007669"/>
    <property type="project" value="UniProtKB-UniRule"/>
</dbReference>
<dbReference type="SUPFAM" id="SSF51735">
    <property type="entry name" value="NAD(P)-binding Rossmann-fold domains"/>
    <property type="match status" value="1"/>
</dbReference>
<dbReference type="CDD" id="cd18127">
    <property type="entry name" value="GAPDH_II_C"/>
    <property type="match status" value="1"/>
</dbReference>
<dbReference type="Proteomes" id="UP000027153">
    <property type="component" value="Unassembled WGS sequence"/>
</dbReference>
<comment type="similarity">
    <text evidence="2 10 12">Belongs to the glyceraldehyde-3-phosphate dehydrogenase family.</text>
</comment>
<keyword evidence="15" id="KW-1185">Reference proteome</keyword>
<feature type="binding site" evidence="10">
    <location>
        <begin position="195"/>
        <end position="196"/>
    </location>
    <ligand>
        <name>D-glyceraldehyde 3-phosphate</name>
        <dbReference type="ChEBI" id="CHEBI:59776"/>
    </ligand>
</feature>
<evidence type="ECO:0000313" key="14">
    <source>
        <dbReference type="EMBL" id="KCZ72417.1"/>
    </source>
</evidence>
<gene>
    <name evidence="10" type="primary">gap</name>
    <name evidence="14" type="ORF">ANME2D_00844</name>
</gene>
<dbReference type="SUPFAM" id="SSF55347">
    <property type="entry name" value="Glyceraldehyde-3-phosphate dehydrogenase-like, C-terminal domain"/>
    <property type="match status" value="1"/>
</dbReference>
<keyword evidence="10 12" id="KW-0963">Cytoplasm</keyword>
<dbReference type="GO" id="GO:0005737">
    <property type="term" value="C:cytoplasm"/>
    <property type="evidence" value="ECO:0007669"/>
    <property type="project" value="UniProtKB-SubCell"/>
</dbReference>
<dbReference type="CDD" id="cd02278">
    <property type="entry name" value="GAPDH_II_N"/>
    <property type="match status" value="1"/>
</dbReference>
<dbReference type="InterPro" id="IPR020829">
    <property type="entry name" value="GlycerAld_3-P_DH_cat"/>
</dbReference>
<keyword evidence="7 10" id="KW-0324">Glycolysis</keyword>
<dbReference type="PROSITE" id="PS00071">
    <property type="entry name" value="GAPDH"/>
    <property type="match status" value="1"/>
</dbReference>